<dbReference type="SUPFAM" id="SSF55874">
    <property type="entry name" value="ATPase domain of HSP90 chaperone/DNA topoisomerase II/histidine kinase"/>
    <property type="match status" value="1"/>
</dbReference>
<evidence type="ECO:0000313" key="10">
    <source>
        <dbReference type="EMBL" id="MBB5137785.1"/>
    </source>
</evidence>
<keyword evidence="11" id="KW-1185">Reference proteome</keyword>
<dbReference type="InterPro" id="IPR011712">
    <property type="entry name" value="Sig_transdc_His_kin_sub3_dim/P"/>
</dbReference>
<reference evidence="10 11" key="1">
    <citation type="submission" date="2020-08" db="EMBL/GenBank/DDBJ databases">
        <title>Genomic Encyclopedia of Type Strains, Phase IV (KMG-IV): sequencing the most valuable type-strain genomes for metagenomic binning, comparative biology and taxonomic classification.</title>
        <authorList>
            <person name="Goeker M."/>
        </authorList>
    </citation>
    <scope>NUCLEOTIDE SEQUENCE [LARGE SCALE GENOMIC DNA]</scope>
    <source>
        <strain evidence="10 11">DSM 45615</strain>
    </source>
</reference>
<dbReference type="EMBL" id="JACHGN010000020">
    <property type="protein sequence ID" value="MBB5137785.1"/>
    <property type="molecule type" value="Genomic_DNA"/>
</dbReference>
<dbReference type="InterPro" id="IPR036890">
    <property type="entry name" value="HATPase_C_sf"/>
</dbReference>
<dbReference type="Gene3D" id="1.20.5.1930">
    <property type="match status" value="1"/>
</dbReference>
<evidence type="ECO:0000256" key="1">
    <source>
        <dbReference type="ARBA" id="ARBA00004651"/>
    </source>
</evidence>
<dbReference type="Gene3D" id="3.30.450.40">
    <property type="match status" value="1"/>
</dbReference>
<gene>
    <name evidence="10" type="ORF">HNP84_007538</name>
</gene>
<comment type="caution">
    <text evidence="10">The sequence shown here is derived from an EMBL/GenBank/DDBJ whole genome shotgun (WGS) entry which is preliminary data.</text>
</comment>
<evidence type="ECO:0000313" key="11">
    <source>
        <dbReference type="Proteomes" id="UP000578449"/>
    </source>
</evidence>
<dbReference type="Proteomes" id="UP000578449">
    <property type="component" value="Unassembled WGS sequence"/>
</dbReference>
<dbReference type="NCBIfam" id="NF047786">
    <property type="entry name" value="his_kin_MadS"/>
    <property type="match status" value="1"/>
</dbReference>
<keyword evidence="7" id="KW-0902">Two-component regulatory system</keyword>
<dbReference type="GO" id="GO:0005886">
    <property type="term" value="C:plasma membrane"/>
    <property type="evidence" value="ECO:0007669"/>
    <property type="project" value="UniProtKB-SubCell"/>
</dbReference>
<dbReference type="SUPFAM" id="SSF55781">
    <property type="entry name" value="GAF domain-like"/>
    <property type="match status" value="1"/>
</dbReference>
<proteinExistence type="predicted"/>
<evidence type="ECO:0000256" key="2">
    <source>
        <dbReference type="ARBA" id="ARBA00022475"/>
    </source>
</evidence>
<evidence type="ECO:0000256" key="3">
    <source>
        <dbReference type="ARBA" id="ARBA00022679"/>
    </source>
</evidence>
<evidence type="ECO:0000256" key="4">
    <source>
        <dbReference type="ARBA" id="ARBA00022692"/>
    </source>
</evidence>
<evidence type="ECO:0000256" key="8">
    <source>
        <dbReference type="ARBA" id="ARBA00023136"/>
    </source>
</evidence>
<keyword evidence="3" id="KW-0808">Transferase</keyword>
<sequence length="455" mass="49400">MSPPDPKHDLGVLTGLRSGKRSFYPAYVRSTERLERTVQALDGISRALVRTAEGPRALVEAVVRAAAEHLQAHWLLLAVADGALRAARPRFLLYADDVLIDDEARLPAEPREHLAVLRSRPWEAASSAPGRAWVRAPMTLDGEPVGGIAARPGPGVDVADTDLAILRVLANQAAVALHNSYLFHAAAMLRGRTEELSEAAERQARDLAARNAELAATQERLFGAMQRQALDDERHRIARELHDSVTQYVLSAGMTVEVCRAELEAQGGRAAEIAGRLATAKDLNRQAVERLRAAIYALHHTSEEPAGPLPVMLERLSIVHLPTDLDVRVRMEGSPVLLPPHAEQSILRLVGEALFNSAAHGKAGRALVRVRYRPEAVTVSVSDDGTGDPAQLRRALRLSRAADLSGRHRGLTNMVARAEELGGRLSIVRSGMGGVMVRVEIPLPVRTPREADDDH</sequence>
<organism evidence="10 11">
    <name type="scientific">Thermocatellispora tengchongensis</name>
    <dbReference type="NCBI Taxonomy" id="1073253"/>
    <lineage>
        <taxon>Bacteria</taxon>
        <taxon>Bacillati</taxon>
        <taxon>Actinomycetota</taxon>
        <taxon>Actinomycetes</taxon>
        <taxon>Streptosporangiales</taxon>
        <taxon>Streptosporangiaceae</taxon>
        <taxon>Thermocatellispora</taxon>
    </lineage>
</organism>
<keyword evidence="6" id="KW-1133">Transmembrane helix</keyword>
<dbReference type="PANTHER" id="PTHR24421">
    <property type="entry name" value="NITRATE/NITRITE SENSOR PROTEIN NARX-RELATED"/>
    <property type="match status" value="1"/>
</dbReference>
<dbReference type="InterPro" id="IPR003594">
    <property type="entry name" value="HATPase_dom"/>
</dbReference>
<keyword evidence="5 10" id="KW-0418">Kinase</keyword>
<keyword evidence="2" id="KW-1003">Cell membrane</keyword>
<comment type="subcellular location">
    <subcellularLocation>
        <location evidence="1">Cell membrane</location>
        <topology evidence="1">Multi-pass membrane protein</topology>
    </subcellularLocation>
</comment>
<evidence type="ECO:0000256" key="7">
    <source>
        <dbReference type="ARBA" id="ARBA00023012"/>
    </source>
</evidence>
<evidence type="ECO:0000259" key="9">
    <source>
        <dbReference type="SMART" id="SM00387"/>
    </source>
</evidence>
<dbReference type="AlphaFoldDB" id="A0A840PP33"/>
<evidence type="ECO:0000256" key="5">
    <source>
        <dbReference type="ARBA" id="ARBA00022777"/>
    </source>
</evidence>
<dbReference type="GO" id="GO:0046983">
    <property type="term" value="F:protein dimerization activity"/>
    <property type="evidence" value="ECO:0007669"/>
    <property type="project" value="InterPro"/>
</dbReference>
<dbReference type="PANTHER" id="PTHR24421:SF37">
    <property type="entry name" value="SENSOR HISTIDINE KINASE NARS"/>
    <property type="match status" value="1"/>
</dbReference>
<evidence type="ECO:0000256" key="6">
    <source>
        <dbReference type="ARBA" id="ARBA00022989"/>
    </source>
</evidence>
<feature type="domain" description="Histidine kinase/HSP90-like ATPase" evidence="9">
    <location>
        <begin position="341"/>
        <end position="445"/>
    </location>
</feature>
<keyword evidence="4" id="KW-0812">Transmembrane</keyword>
<protein>
    <submittedName>
        <fullName evidence="10">Signal transduction histidine kinase</fullName>
    </submittedName>
</protein>
<name>A0A840PP33_9ACTN</name>
<dbReference type="Gene3D" id="3.30.565.10">
    <property type="entry name" value="Histidine kinase-like ATPase, C-terminal domain"/>
    <property type="match status" value="1"/>
</dbReference>
<dbReference type="Pfam" id="PF07730">
    <property type="entry name" value="HisKA_3"/>
    <property type="match status" value="1"/>
</dbReference>
<dbReference type="InterPro" id="IPR050482">
    <property type="entry name" value="Sensor_HK_TwoCompSys"/>
</dbReference>
<keyword evidence="8" id="KW-0472">Membrane</keyword>
<accession>A0A840PP33</accession>
<dbReference type="GO" id="GO:0000155">
    <property type="term" value="F:phosphorelay sensor kinase activity"/>
    <property type="evidence" value="ECO:0007669"/>
    <property type="project" value="InterPro"/>
</dbReference>
<dbReference type="SMART" id="SM00387">
    <property type="entry name" value="HATPase_c"/>
    <property type="match status" value="1"/>
</dbReference>
<dbReference type="CDD" id="cd16917">
    <property type="entry name" value="HATPase_UhpB-NarQ-NarX-like"/>
    <property type="match status" value="1"/>
</dbReference>
<dbReference type="InterPro" id="IPR029016">
    <property type="entry name" value="GAF-like_dom_sf"/>
</dbReference>
<dbReference type="RefSeq" id="WP_185054682.1">
    <property type="nucleotide sequence ID" value="NZ_BAABIX010000002.1"/>
</dbReference>
<dbReference type="Pfam" id="PF02518">
    <property type="entry name" value="HATPase_c"/>
    <property type="match status" value="1"/>
</dbReference>